<feature type="transmembrane region" description="Helical" evidence="2">
    <location>
        <begin position="6"/>
        <end position="23"/>
    </location>
</feature>
<keyword evidence="2" id="KW-0472">Membrane</keyword>
<proteinExistence type="predicted"/>
<dbReference type="AlphaFoldDB" id="Q1PX90"/>
<evidence type="ECO:0000313" key="5">
    <source>
        <dbReference type="Proteomes" id="UP000501926"/>
    </source>
</evidence>
<evidence type="ECO:0000313" key="4">
    <source>
        <dbReference type="EMBL" id="QII13670.1"/>
    </source>
</evidence>
<dbReference type="EMBL" id="CP049055">
    <property type="protein sequence ID" value="QII13670.1"/>
    <property type="molecule type" value="Genomic_DNA"/>
</dbReference>
<protein>
    <submittedName>
        <fullName evidence="3">Uncharacterized protein</fullName>
    </submittedName>
</protein>
<keyword evidence="2" id="KW-0812">Transmembrane</keyword>
<accession>Q1PX90</accession>
<feature type="region of interest" description="Disordered" evidence="1">
    <location>
        <begin position="77"/>
        <end position="108"/>
    </location>
</feature>
<keyword evidence="2" id="KW-1133">Transmembrane helix</keyword>
<reference evidence="3" key="1">
    <citation type="journal article" date="2006" name="Nature">
        <title>Deciphering the evolution and metabolism of an anammox bacterium from a community genome.</title>
        <authorList>
            <person name="Strous M."/>
            <person name="Pelletier E."/>
            <person name="Mangenot S."/>
            <person name="Rattei T."/>
            <person name="Lehner A."/>
            <person name="Taylor M.W."/>
            <person name="Horn M."/>
            <person name="Daims H."/>
            <person name="Bartol-Mavel D."/>
            <person name="Wincker P."/>
            <person name="Barbe V."/>
            <person name="Fonknechten N."/>
            <person name="Vallenet D."/>
            <person name="Segurens B."/>
            <person name="Schenowitz-Truong C."/>
            <person name="Medigue C."/>
            <person name="Collingro A."/>
            <person name="Snel B."/>
            <person name="Dutilh B.E."/>
            <person name="OpDenCamp H.J.M."/>
            <person name="vanDerDrift C."/>
            <person name="Cirpus I."/>
            <person name="vanDePas-Schoonen K.T."/>
            <person name="Harhangi H.R."/>
            <person name="vanNiftrik L."/>
            <person name="Schmid M."/>
            <person name="Keltjens J."/>
            <person name="vanDeVossenberg J."/>
            <person name="Kartal B."/>
            <person name="Meier H."/>
            <person name="Frishman D."/>
            <person name="Huynen M.A."/>
            <person name="Mewes H."/>
            <person name="Weissenbach J."/>
            <person name="Jetten M.S.M."/>
            <person name="Wagner M."/>
            <person name="LePaslier D."/>
        </authorList>
    </citation>
    <scope>NUCLEOTIDE SEQUENCE</scope>
</reference>
<feature type="region of interest" description="Disordered" evidence="1">
    <location>
        <begin position="144"/>
        <end position="169"/>
    </location>
</feature>
<dbReference type="EMBL" id="CT573073">
    <property type="protein sequence ID" value="CAJ71839.1"/>
    <property type="molecule type" value="Genomic_DNA"/>
</dbReference>
<reference evidence="3" key="2">
    <citation type="submission" date="2006-01" db="EMBL/GenBank/DDBJ databases">
        <authorList>
            <person name="Genoscope"/>
        </authorList>
    </citation>
    <scope>NUCLEOTIDE SEQUENCE</scope>
</reference>
<organism evidence="3">
    <name type="scientific">Kuenenia stuttgartiensis</name>
    <dbReference type="NCBI Taxonomy" id="174633"/>
    <lineage>
        <taxon>Bacteria</taxon>
        <taxon>Pseudomonadati</taxon>
        <taxon>Planctomycetota</taxon>
        <taxon>Candidatus Brocadiia</taxon>
        <taxon>Candidatus Brocadiales</taxon>
        <taxon>Candidatus Brocadiaceae</taxon>
        <taxon>Candidatus Kuenenia</taxon>
    </lineage>
</organism>
<evidence type="ECO:0000313" key="3">
    <source>
        <dbReference type="EMBL" id="CAJ71839.1"/>
    </source>
</evidence>
<evidence type="ECO:0000256" key="1">
    <source>
        <dbReference type="SAM" id="MobiDB-lite"/>
    </source>
</evidence>
<feature type="compositionally biased region" description="Basic and acidic residues" evidence="1">
    <location>
        <begin position="41"/>
        <end position="50"/>
    </location>
</feature>
<reference evidence="4 5" key="3">
    <citation type="submission" date="2020-02" db="EMBL/GenBank/DDBJ databases">
        <title>Newly sequenced genome of strain CSTR1 showed variability in Candidatus Kuenenia stuttgartiensis genomes.</title>
        <authorList>
            <person name="Ding C."/>
            <person name="Adrian L."/>
        </authorList>
    </citation>
    <scope>NUCLEOTIDE SEQUENCE [LARGE SCALE GENOMIC DNA]</scope>
    <source>
        <strain evidence="4 5">CSTR1</strain>
    </source>
</reference>
<gene>
    <name evidence="4" type="ORF">KsCSTR_42910</name>
    <name evidence="3" type="ORF">kustc1094</name>
</gene>
<feature type="region of interest" description="Disordered" evidence="1">
    <location>
        <begin position="33"/>
        <end position="60"/>
    </location>
</feature>
<dbReference type="Proteomes" id="UP000501926">
    <property type="component" value="Chromosome"/>
</dbReference>
<feature type="compositionally biased region" description="Basic and acidic residues" evidence="1">
    <location>
        <begin position="99"/>
        <end position="108"/>
    </location>
</feature>
<dbReference type="RefSeq" id="WP_164995450.1">
    <property type="nucleotide sequence ID" value="NZ_CP049055.1"/>
</dbReference>
<sequence>MEIDILQLIWFVFIVVILLAGIIKRSLNRKSQERFSGNNVRRREESRDINSGKQQGKSGWQDLLDTMYGNEHLPVQTQKKVKGGQRQATYSETMANESAESRAVKSEARKTPEFRAVIEDRHLKSAPEKDVFKSTIQGQRIHSTLSESKEAYKKKTSPKQAGIHPYKIHQKEGPKDAIIFSEIIAPPLALRRKRSLFRHRP</sequence>
<name>Q1PX90_KUEST</name>
<evidence type="ECO:0000256" key="2">
    <source>
        <dbReference type="SAM" id="Phobius"/>
    </source>
</evidence>
<feature type="compositionally biased region" description="Polar residues" evidence="1">
    <location>
        <begin position="86"/>
        <end position="98"/>
    </location>
</feature>